<dbReference type="GO" id="GO:0006596">
    <property type="term" value="P:polyamine biosynthetic process"/>
    <property type="evidence" value="ECO:0007669"/>
    <property type="project" value="UniProtKB-UniRule"/>
</dbReference>
<dbReference type="PANTHER" id="PTHR43173:SF24">
    <property type="entry name" value="ABC1 ATYPICAL KINASE-LIKE DOMAIN-CONTAINING PROTEIN"/>
    <property type="match status" value="1"/>
</dbReference>
<dbReference type="InterPro" id="IPR001045">
    <property type="entry name" value="Spermi_synthase"/>
</dbReference>
<dbReference type="InterPro" id="IPR029063">
    <property type="entry name" value="SAM-dependent_MTases_sf"/>
</dbReference>
<dbReference type="InterPro" id="IPR035246">
    <property type="entry name" value="Spermidine_synt_N"/>
</dbReference>
<keyword evidence="3" id="KW-0620">Polyamine biosynthesis</keyword>
<proteinExistence type="inferred from homology"/>
<sequence>MGREATWDIEALSASVRASMNSSYSDMTRSYKVLSHAVPILVRYYRALQELGRVRSEAADEEEYRRKRDALLDTKHEETSRLVARMYDELGGVYLKAAQYAVSQGSLLPRAWERELRFAFDKARSRPWEEIERVLTGDVGSATLDELLENVSKEPLAAASVGQVHRGRLARPRQARTGEGAFADVAIKVVFEDARRNMCQDLKNHRSLCLQVDALLGLGMRQTIEVILDEFDNNFPCELDLTLELRNMRRAVAIFENRGFGGAVVVPQPVVELCGSSSLTAQFLEGTTLASFDAHCRRELVVKRRLVAVIDAIGASLFLDGFFHADAHPGNVLVLDDRDALALIDWGQCCELDLEQRAHLARLVLLLNARSPDLVAAALDDPLGTGLADRYEFAATAADLETRRALLYQFFDSTAQDCEIPEAIFRRIEDALSHDPASLPIFSKVPSEVIFFARTVGALRRCLAVLGETTFSIAALWAKYARQTLQEYHRVSSSTYSPRAAADAALLSLPLNYRWTRRVERAFPRAIRRLARAILRDPPRLRKLVLGAPDDLEAKLARFLRSDLLHLSLLPRLDALFSPRGWRPLLVVSAALALWRWCWATGAPADSAPPGAGAGAGRDMRRMGILHLLSWWCTITSALVAPEISVPRCGVSRDGRFVSDSWLRGIVWSAEIKGVVRDVRSEFQHITVVDTVSLGRALILDGALQCAERDEAGYHEFLAHVPLLRRGAPRRELRVLIVGGGDGGVAREILRHPEVEHVTLVDIDRGVVDAARDLMPTLWPASLDADARLDVVFADGCEFVRASPDSQYDLVVVDASDPIGPGVQLYAPAFYEALRRCLRPRGAVVAQAGSYWYLPRVFRTVYHGLKAAGFPVVMPYSCFSAVYPGGQWNLACATLGDDPRALDDENRAAAFATEHALDFYDPQAHVAAFALPPLARRELEKPRPTLADAAKDLEEIYAPSSSSPAVDIQFCGA</sequence>
<dbReference type="InterPro" id="IPR051130">
    <property type="entry name" value="Mito_struct-func_regulator"/>
</dbReference>
<evidence type="ECO:0000256" key="1">
    <source>
        <dbReference type="ARBA" id="ARBA00007867"/>
    </source>
</evidence>
<dbReference type="HAMAP" id="MF_00198">
    <property type="entry name" value="Spermidine_synth"/>
    <property type="match status" value="1"/>
</dbReference>
<dbReference type="Proteomes" id="UP001230188">
    <property type="component" value="Unassembled WGS sequence"/>
</dbReference>
<dbReference type="SUPFAM" id="SSF53335">
    <property type="entry name" value="S-adenosyl-L-methionine-dependent methyltransferases"/>
    <property type="match status" value="1"/>
</dbReference>
<dbReference type="PROSITE" id="PS51006">
    <property type="entry name" value="PABS_2"/>
    <property type="match status" value="1"/>
</dbReference>
<dbReference type="PROSITE" id="PS50011">
    <property type="entry name" value="PROTEIN_KINASE_DOM"/>
    <property type="match status" value="1"/>
</dbReference>
<evidence type="ECO:0000259" key="5">
    <source>
        <dbReference type="PROSITE" id="PS51006"/>
    </source>
</evidence>
<reference evidence="6" key="1">
    <citation type="submission" date="2023-01" db="EMBL/GenBank/DDBJ databases">
        <title>Metagenome sequencing of chrysophaentin producing Chrysophaeum taylorii.</title>
        <authorList>
            <person name="Davison J."/>
            <person name="Bewley C."/>
        </authorList>
    </citation>
    <scope>NUCLEOTIDE SEQUENCE</scope>
    <source>
        <strain evidence="6">NIES-1699</strain>
    </source>
</reference>
<dbReference type="NCBIfam" id="NF002010">
    <property type="entry name" value="PRK00811.1"/>
    <property type="match status" value="1"/>
</dbReference>
<dbReference type="CDD" id="cd02440">
    <property type="entry name" value="AdoMet_MTases"/>
    <property type="match status" value="1"/>
</dbReference>
<feature type="domain" description="Protein kinase" evidence="4">
    <location>
        <begin position="150"/>
        <end position="452"/>
    </location>
</feature>
<dbReference type="EMBL" id="JAQMWT010000404">
    <property type="protein sequence ID" value="KAJ8601797.1"/>
    <property type="molecule type" value="Genomic_DNA"/>
</dbReference>
<dbReference type="InterPro" id="IPR004147">
    <property type="entry name" value="ABC1_dom"/>
</dbReference>
<dbReference type="InterPro" id="IPR037163">
    <property type="entry name" value="Spermidine_synt_N_sf"/>
</dbReference>
<dbReference type="PANTHER" id="PTHR43173">
    <property type="entry name" value="ABC1 FAMILY PROTEIN"/>
    <property type="match status" value="1"/>
</dbReference>
<dbReference type="PROSITE" id="PS01330">
    <property type="entry name" value="PABS_1"/>
    <property type="match status" value="1"/>
</dbReference>
<dbReference type="Pfam" id="PF17284">
    <property type="entry name" value="Spermine_synt_N"/>
    <property type="match status" value="1"/>
</dbReference>
<dbReference type="CDD" id="cd05121">
    <property type="entry name" value="ABC1_ADCK3-like"/>
    <property type="match status" value="1"/>
</dbReference>
<evidence type="ECO:0000259" key="4">
    <source>
        <dbReference type="PROSITE" id="PS50011"/>
    </source>
</evidence>
<comment type="similarity">
    <text evidence="1">Belongs to the spermidine/spermine synthase family.</text>
</comment>
<dbReference type="AlphaFoldDB" id="A0AAD7XHL7"/>
<dbReference type="Pfam" id="PF01564">
    <property type="entry name" value="Spermine_synth"/>
    <property type="match status" value="1"/>
</dbReference>
<gene>
    <name evidence="6" type="ORF">CTAYLR_006824</name>
</gene>
<dbReference type="InterPro" id="IPR030374">
    <property type="entry name" value="PABS"/>
</dbReference>
<evidence type="ECO:0000256" key="3">
    <source>
        <dbReference type="PROSITE-ProRule" id="PRU00354"/>
    </source>
</evidence>
<dbReference type="InterPro" id="IPR000719">
    <property type="entry name" value="Prot_kinase_dom"/>
</dbReference>
<evidence type="ECO:0000256" key="2">
    <source>
        <dbReference type="ARBA" id="ARBA00022679"/>
    </source>
</evidence>
<comment type="caution">
    <text evidence="6">The sequence shown here is derived from an EMBL/GenBank/DDBJ whole genome shotgun (WGS) entry which is preliminary data.</text>
</comment>
<name>A0AAD7XHL7_9STRA</name>
<feature type="domain" description="PABS" evidence="5">
    <location>
        <begin position="660"/>
        <end position="895"/>
    </location>
</feature>
<evidence type="ECO:0000313" key="6">
    <source>
        <dbReference type="EMBL" id="KAJ8601797.1"/>
    </source>
</evidence>
<keyword evidence="2 3" id="KW-0808">Transferase</keyword>
<dbReference type="Gene3D" id="2.30.140.10">
    <property type="entry name" value="Spermidine synthase, tetramerisation domain"/>
    <property type="match status" value="1"/>
</dbReference>
<organism evidence="6 7">
    <name type="scientific">Chrysophaeum taylorii</name>
    <dbReference type="NCBI Taxonomy" id="2483200"/>
    <lineage>
        <taxon>Eukaryota</taxon>
        <taxon>Sar</taxon>
        <taxon>Stramenopiles</taxon>
        <taxon>Ochrophyta</taxon>
        <taxon>Pelagophyceae</taxon>
        <taxon>Pelagomonadales</taxon>
        <taxon>Pelagomonadaceae</taxon>
        <taxon>Chrysophaeum</taxon>
    </lineage>
</organism>
<dbReference type="InterPro" id="IPR030373">
    <property type="entry name" value="PABS_CS"/>
</dbReference>
<dbReference type="Gene3D" id="3.40.50.150">
    <property type="entry name" value="Vaccinia Virus protein VP39"/>
    <property type="match status" value="1"/>
</dbReference>
<dbReference type="GO" id="GO:0004672">
    <property type="term" value="F:protein kinase activity"/>
    <property type="evidence" value="ECO:0007669"/>
    <property type="project" value="InterPro"/>
</dbReference>
<dbReference type="InterPro" id="IPR011009">
    <property type="entry name" value="Kinase-like_dom_sf"/>
</dbReference>
<evidence type="ECO:0008006" key="8">
    <source>
        <dbReference type="Google" id="ProtNLM"/>
    </source>
</evidence>
<dbReference type="GO" id="GO:0005524">
    <property type="term" value="F:ATP binding"/>
    <property type="evidence" value="ECO:0007669"/>
    <property type="project" value="InterPro"/>
</dbReference>
<feature type="active site" description="Proton acceptor" evidence="3">
    <location>
        <position position="814"/>
    </location>
</feature>
<protein>
    <recommendedName>
        <fullName evidence="8">Spermidine synthase</fullName>
    </recommendedName>
</protein>
<accession>A0AAD7XHL7</accession>
<keyword evidence="7" id="KW-1185">Reference proteome</keyword>
<dbReference type="SUPFAM" id="SSF56112">
    <property type="entry name" value="Protein kinase-like (PK-like)"/>
    <property type="match status" value="1"/>
</dbReference>
<evidence type="ECO:0000313" key="7">
    <source>
        <dbReference type="Proteomes" id="UP001230188"/>
    </source>
</evidence>
<dbReference type="Pfam" id="PF03109">
    <property type="entry name" value="ABC1"/>
    <property type="match status" value="1"/>
</dbReference>